<gene>
    <name evidence="2" type="ORF">AKJ08_0488</name>
</gene>
<reference evidence="2 3" key="1">
    <citation type="submission" date="2015-08" db="EMBL/GenBank/DDBJ databases">
        <authorList>
            <person name="Babu N.S."/>
            <person name="Beckwith C.J."/>
            <person name="Beseler K.G."/>
            <person name="Brison A."/>
            <person name="Carone J.V."/>
            <person name="Caskin T.P."/>
            <person name="Diamond M."/>
            <person name="Durham M.E."/>
            <person name="Foxe J.M."/>
            <person name="Go M."/>
            <person name="Henderson B.A."/>
            <person name="Jones I.B."/>
            <person name="McGettigan J.A."/>
            <person name="Micheletti S.J."/>
            <person name="Nasrallah M.E."/>
            <person name="Ortiz D."/>
            <person name="Piller C.R."/>
            <person name="Privatt S.R."/>
            <person name="Schneider S.L."/>
            <person name="Sharp S."/>
            <person name="Smith T.C."/>
            <person name="Stanton J.D."/>
            <person name="Ullery H.E."/>
            <person name="Wilson R.J."/>
            <person name="Serrano M.G."/>
            <person name="Buck G."/>
            <person name="Lee V."/>
            <person name="Wang Y."/>
            <person name="Carvalho R."/>
            <person name="Voegtly L."/>
            <person name="Shi R."/>
            <person name="Duckworth R."/>
            <person name="Johnson A."/>
            <person name="Loviza R."/>
            <person name="Walstead R."/>
            <person name="Shah Z."/>
            <person name="Kiflezghi M."/>
            <person name="Wade K."/>
            <person name="Ball S.L."/>
            <person name="Bradley K.W."/>
            <person name="Asai D.J."/>
            <person name="Bowman C.A."/>
            <person name="Russell D.A."/>
            <person name="Pope W.H."/>
            <person name="Jacobs-Sera D."/>
            <person name="Hendrix R.W."/>
            <person name="Hatfull G.F."/>
        </authorList>
    </citation>
    <scope>NUCLEOTIDE SEQUENCE [LARGE SCALE GENOMIC DNA]</scope>
    <source>
        <strain evidence="2 3">DSM 27710</strain>
    </source>
</reference>
<dbReference type="RefSeq" id="WP_157370427.1">
    <property type="nucleotide sequence ID" value="NZ_CP012332.1"/>
</dbReference>
<organism evidence="2 3">
    <name type="scientific">Vulgatibacter incomptus</name>
    <dbReference type="NCBI Taxonomy" id="1391653"/>
    <lineage>
        <taxon>Bacteria</taxon>
        <taxon>Pseudomonadati</taxon>
        <taxon>Myxococcota</taxon>
        <taxon>Myxococcia</taxon>
        <taxon>Myxococcales</taxon>
        <taxon>Cystobacterineae</taxon>
        <taxon>Vulgatibacteraceae</taxon>
        <taxon>Vulgatibacter</taxon>
    </lineage>
</organism>
<feature type="compositionally biased region" description="Basic and acidic residues" evidence="1">
    <location>
        <begin position="233"/>
        <end position="242"/>
    </location>
</feature>
<keyword evidence="3" id="KW-1185">Reference proteome</keyword>
<evidence type="ECO:0000313" key="2">
    <source>
        <dbReference type="EMBL" id="AKU90101.1"/>
    </source>
</evidence>
<dbReference type="AlphaFoldDB" id="A0A0K1P9J6"/>
<dbReference type="PATRIC" id="fig|1391653.3.peg.506"/>
<sequence length="242" mass="26150">MRFAGLAAAGLVALSVPPDSAKPEKEELWAGHELIIGARTVPILGTLETRTEIFEIARVVRTDDEIRLVQQKCKLEIARFAGVHVFFLPEGIPKMPPSTFAFRKKGDRWETDPWETTWSTEDVDGDGKPGATVTVDAPICGGTVYVGSRSRSIARGKLVDGGLRGELRASVSQKILETSGGCIGLVAKDTEEKVGGNFAYTPVPAGTTCETLLAKGWPIHADPPPRQEAQPSKPKDPKLRPR</sequence>
<proteinExistence type="predicted"/>
<dbReference type="OrthoDB" id="5507144at2"/>
<feature type="region of interest" description="Disordered" evidence="1">
    <location>
        <begin position="216"/>
        <end position="242"/>
    </location>
</feature>
<dbReference type="KEGG" id="vin:AKJ08_0488"/>
<evidence type="ECO:0000313" key="3">
    <source>
        <dbReference type="Proteomes" id="UP000055590"/>
    </source>
</evidence>
<accession>A0A0K1P9J6</accession>
<dbReference type="Proteomes" id="UP000055590">
    <property type="component" value="Chromosome"/>
</dbReference>
<name>A0A0K1P9J6_9BACT</name>
<protein>
    <submittedName>
        <fullName evidence="2">Uncharacterized protein</fullName>
    </submittedName>
</protein>
<evidence type="ECO:0000256" key="1">
    <source>
        <dbReference type="SAM" id="MobiDB-lite"/>
    </source>
</evidence>
<dbReference type="EMBL" id="CP012332">
    <property type="protein sequence ID" value="AKU90101.1"/>
    <property type="molecule type" value="Genomic_DNA"/>
</dbReference>